<proteinExistence type="predicted"/>
<reference evidence="2" key="1">
    <citation type="journal article" date="2014" name="Microb. Cell Fact.">
        <title>Exploiting Issatchenkia orientalis SD108 for succinic acid production.</title>
        <authorList>
            <person name="Xiao H."/>
            <person name="Shao Z."/>
            <person name="Jiang Y."/>
            <person name="Dole S."/>
            <person name="Zhao H."/>
        </authorList>
    </citation>
    <scope>NUCLEOTIDE SEQUENCE [LARGE SCALE GENOMIC DNA]</scope>
    <source>
        <strain evidence="2">SD108</strain>
    </source>
</reference>
<feature type="non-terminal residue" evidence="1">
    <location>
        <position position="1"/>
    </location>
</feature>
<dbReference type="Proteomes" id="UP000029867">
    <property type="component" value="Unassembled WGS sequence"/>
</dbReference>
<name>A0A099NSK0_PICKU</name>
<dbReference type="HOGENOM" id="CLU_1375127_0_0_1"/>
<evidence type="ECO:0000313" key="2">
    <source>
        <dbReference type="Proteomes" id="UP000029867"/>
    </source>
</evidence>
<gene>
    <name evidence="1" type="ORF">JL09_g5045</name>
</gene>
<dbReference type="EMBL" id="JQFK01000327">
    <property type="protein sequence ID" value="KGK35803.1"/>
    <property type="molecule type" value="Genomic_DNA"/>
</dbReference>
<protein>
    <submittedName>
        <fullName evidence="1">Uncharacterized protein</fullName>
    </submittedName>
</protein>
<sequence>LIPPILNENTHAKVKLPPISLPDNSLNNQVRQIEDTLKTFQQVGNIPNVSKEKILKDVWCVLNKSINEITDSNSGSFPLPLPLPLPHQKMGRVSQRQSFQLFNTNNNIENNVINGNLENSNTSSRSSSNSFNDINDINDINLASNNMYLNNYAKSNTFTSPHFKLPRYQFSNASLGPLIKSAHDRNISLPSIRNLDSGA</sequence>
<dbReference type="VEuPathDB" id="FungiDB:C5L36_0B02000"/>
<dbReference type="eggNOG" id="KOG4818">
    <property type="taxonomic scope" value="Eukaryota"/>
</dbReference>
<evidence type="ECO:0000313" key="1">
    <source>
        <dbReference type="EMBL" id="KGK35803.1"/>
    </source>
</evidence>
<comment type="caution">
    <text evidence="1">The sequence shown here is derived from an EMBL/GenBank/DDBJ whole genome shotgun (WGS) entry which is preliminary data.</text>
</comment>
<dbReference type="AlphaFoldDB" id="A0A099NSK0"/>
<accession>A0A099NSK0</accession>
<organism evidence="1 2">
    <name type="scientific">Pichia kudriavzevii</name>
    <name type="common">Yeast</name>
    <name type="synonym">Issatchenkia orientalis</name>
    <dbReference type="NCBI Taxonomy" id="4909"/>
    <lineage>
        <taxon>Eukaryota</taxon>
        <taxon>Fungi</taxon>
        <taxon>Dikarya</taxon>
        <taxon>Ascomycota</taxon>
        <taxon>Saccharomycotina</taxon>
        <taxon>Pichiomycetes</taxon>
        <taxon>Pichiales</taxon>
        <taxon>Pichiaceae</taxon>
        <taxon>Pichia</taxon>
    </lineage>
</organism>